<keyword evidence="3" id="KW-0863">Zinc-finger</keyword>
<keyword evidence="4" id="KW-0862">Zinc</keyword>
<dbReference type="PANTHER" id="PTHR24086:SF15">
    <property type="entry name" value="NUCLEAR HORMONE RECEPTOR FTZ-F1"/>
    <property type="match status" value="1"/>
</dbReference>
<dbReference type="GO" id="GO:0004879">
    <property type="term" value="F:nuclear receptor activity"/>
    <property type="evidence" value="ECO:0007669"/>
    <property type="project" value="InterPro"/>
</dbReference>
<evidence type="ECO:0000313" key="13">
    <source>
        <dbReference type="Proteomes" id="UP001201812"/>
    </source>
</evidence>
<dbReference type="PROSITE" id="PS51030">
    <property type="entry name" value="NUCLEAR_REC_DBD_2"/>
    <property type="match status" value="1"/>
</dbReference>
<name>A0AAD4R7F0_9BILA</name>
<dbReference type="GO" id="GO:0009755">
    <property type="term" value="P:hormone-mediated signaling pathway"/>
    <property type="evidence" value="ECO:0007669"/>
    <property type="project" value="TreeGrafter"/>
</dbReference>
<dbReference type="PRINTS" id="PR00047">
    <property type="entry name" value="STROIDFINGER"/>
</dbReference>
<comment type="caution">
    <text evidence="12">The sequence shown here is derived from an EMBL/GenBank/DDBJ whole genome shotgun (WGS) entry which is preliminary data.</text>
</comment>
<protein>
    <submittedName>
        <fullName evidence="12">Zinc finger, c4 type (Two domains) domain-containing protein</fullName>
    </submittedName>
</protein>
<keyword evidence="13" id="KW-1185">Reference proteome</keyword>
<reference evidence="12" key="1">
    <citation type="submission" date="2022-01" db="EMBL/GenBank/DDBJ databases">
        <title>Genome Sequence Resource for Two Populations of Ditylenchus destructor, the Migratory Endoparasitic Phytonematode.</title>
        <authorList>
            <person name="Zhang H."/>
            <person name="Lin R."/>
            <person name="Xie B."/>
        </authorList>
    </citation>
    <scope>NUCLEOTIDE SEQUENCE</scope>
    <source>
        <strain evidence="12">BazhouSP</strain>
    </source>
</reference>
<evidence type="ECO:0000256" key="5">
    <source>
        <dbReference type="ARBA" id="ARBA00023015"/>
    </source>
</evidence>
<proteinExistence type="predicted"/>
<dbReference type="GO" id="GO:0008270">
    <property type="term" value="F:zinc ion binding"/>
    <property type="evidence" value="ECO:0007669"/>
    <property type="project" value="UniProtKB-KW"/>
</dbReference>
<feature type="compositionally biased region" description="Polar residues" evidence="10">
    <location>
        <begin position="31"/>
        <end position="64"/>
    </location>
</feature>
<dbReference type="EMBL" id="JAKKPZ010000012">
    <property type="protein sequence ID" value="KAI1714987.1"/>
    <property type="molecule type" value="Genomic_DNA"/>
</dbReference>
<keyword evidence="7" id="KW-0804">Transcription</keyword>
<keyword evidence="8" id="KW-0675">Receptor</keyword>
<dbReference type="InterPro" id="IPR016355">
    <property type="entry name" value="NR5-like"/>
</dbReference>
<evidence type="ECO:0000256" key="4">
    <source>
        <dbReference type="ARBA" id="ARBA00022833"/>
    </source>
</evidence>
<dbReference type="GO" id="GO:0000978">
    <property type="term" value="F:RNA polymerase II cis-regulatory region sequence-specific DNA binding"/>
    <property type="evidence" value="ECO:0007669"/>
    <property type="project" value="TreeGrafter"/>
</dbReference>
<evidence type="ECO:0000256" key="3">
    <source>
        <dbReference type="ARBA" id="ARBA00022771"/>
    </source>
</evidence>
<evidence type="ECO:0000256" key="7">
    <source>
        <dbReference type="ARBA" id="ARBA00023163"/>
    </source>
</evidence>
<keyword evidence="6" id="KW-0238">DNA-binding</keyword>
<dbReference type="PANTHER" id="PTHR24086">
    <property type="entry name" value="NUCLEAR RECEPTOR SUBFAMILY 5 GROUP A"/>
    <property type="match status" value="1"/>
</dbReference>
<dbReference type="Proteomes" id="UP001201812">
    <property type="component" value="Unassembled WGS sequence"/>
</dbReference>
<dbReference type="PROSITE" id="PS00031">
    <property type="entry name" value="NUCLEAR_REC_DBD_1"/>
    <property type="match status" value="1"/>
</dbReference>
<evidence type="ECO:0000256" key="2">
    <source>
        <dbReference type="ARBA" id="ARBA00022723"/>
    </source>
</evidence>
<dbReference type="Gene3D" id="3.30.50.10">
    <property type="entry name" value="Erythroid Transcription Factor GATA-1, subunit A"/>
    <property type="match status" value="1"/>
</dbReference>
<accession>A0AAD4R7F0</accession>
<evidence type="ECO:0000256" key="6">
    <source>
        <dbReference type="ARBA" id="ARBA00023125"/>
    </source>
</evidence>
<evidence type="ECO:0000313" key="12">
    <source>
        <dbReference type="EMBL" id="KAI1714987.1"/>
    </source>
</evidence>
<evidence type="ECO:0000256" key="9">
    <source>
        <dbReference type="ARBA" id="ARBA00023242"/>
    </source>
</evidence>
<dbReference type="SMART" id="SM00399">
    <property type="entry name" value="ZnF_C4"/>
    <property type="match status" value="1"/>
</dbReference>
<evidence type="ECO:0000256" key="10">
    <source>
        <dbReference type="SAM" id="MobiDB-lite"/>
    </source>
</evidence>
<dbReference type="GO" id="GO:0090575">
    <property type="term" value="C:RNA polymerase II transcription regulator complex"/>
    <property type="evidence" value="ECO:0007669"/>
    <property type="project" value="TreeGrafter"/>
</dbReference>
<organism evidence="12 13">
    <name type="scientific">Ditylenchus destructor</name>
    <dbReference type="NCBI Taxonomy" id="166010"/>
    <lineage>
        <taxon>Eukaryota</taxon>
        <taxon>Metazoa</taxon>
        <taxon>Ecdysozoa</taxon>
        <taxon>Nematoda</taxon>
        <taxon>Chromadorea</taxon>
        <taxon>Rhabditida</taxon>
        <taxon>Tylenchina</taxon>
        <taxon>Tylenchomorpha</taxon>
        <taxon>Sphaerularioidea</taxon>
        <taxon>Anguinidae</taxon>
        <taxon>Anguininae</taxon>
        <taxon>Ditylenchus</taxon>
    </lineage>
</organism>
<sequence>MDLTSAIALSLAPVGTVSNSEPINSTTVIVGKAESTTPNLPHSSQENLKTSQNNTRSPTPSDDGNQYDEAQKQSDSSGGTRLCLVCGQISHGFHFGILACRACAAFFRRTVVEKKSYKCRQNCHCVILIVS</sequence>
<keyword evidence="5" id="KW-0805">Transcription regulation</keyword>
<feature type="region of interest" description="Disordered" evidence="10">
    <location>
        <begin position="31"/>
        <end position="79"/>
    </location>
</feature>
<dbReference type="Pfam" id="PF00105">
    <property type="entry name" value="zf-C4"/>
    <property type="match status" value="1"/>
</dbReference>
<dbReference type="GO" id="GO:0009888">
    <property type="term" value="P:tissue development"/>
    <property type="evidence" value="ECO:0007669"/>
    <property type="project" value="TreeGrafter"/>
</dbReference>
<evidence type="ECO:0000259" key="11">
    <source>
        <dbReference type="PROSITE" id="PS51030"/>
    </source>
</evidence>
<dbReference type="InterPro" id="IPR001628">
    <property type="entry name" value="Znf_hrmn_rcpt"/>
</dbReference>
<keyword evidence="2" id="KW-0479">Metal-binding</keyword>
<dbReference type="AlphaFoldDB" id="A0AAD4R7F0"/>
<feature type="domain" description="Nuclear receptor" evidence="11">
    <location>
        <begin position="80"/>
        <end position="131"/>
    </location>
</feature>
<dbReference type="SUPFAM" id="SSF57716">
    <property type="entry name" value="Glucocorticoid receptor-like (DNA-binding domain)"/>
    <property type="match status" value="1"/>
</dbReference>
<evidence type="ECO:0000256" key="1">
    <source>
        <dbReference type="ARBA" id="ARBA00004123"/>
    </source>
</evidence>
<dbReference type="InterPro" id="IPR013088">
    <property type="entry name" value="Znf_NHR/GATA"/>
</dbReference>
<evidence type="ECO:0000256" key="8">
    <source>
        <dbReference type="ARBA" id="ARBA00023170"/>
    </source>
</evidence>
<keyword evidence="9" id="KW-0539">Nucleus</keyword>
<comment type="subcellular location">
    <subcellularLocation>
        <location evidence="1">Nucleus</location>
    </subcellularLocation>
</comment>
<gene>
    <name evidence="12" type="ORF">DdX_08264</name>
</gene>